<comment type="caution">
    <text evidence="1">The sequence shown here is derived from an EMBL/GenBank/DDBJ whole genome shotgun (WGS) entry which is preliminary data.</text>
</comment>
<evidence type="ECO:0000313" key="2">
    <source>
        <dbReference type="Proteomes" id="UP000233551"/>
    </source>
</evidence>
<protein>
    <submittedName>
        <fullName evidence="1">Uncharacterized protein</fullName>
    </submittedName>
</protein>
<reference evidence="1 2" key="1">
    <citation type="submission" date="2017-11" db="EMBL/GenBank/DDBJ databases">
        <title>De-novo sequencing of pomegranate (Punica granatum L.) genome.</title>
        <authorList>
            <person name="Akparov Z."/>
            <person name="Amiraslanov A."/>
            <person name="Hajiyeva S."/>
            <person name="Abbasov M."/>
            <person name="Kaur K."/>
            <person name="Hamwieh A."/>
            <person name="Solovyev V."/>
            <person name="Salamov A."/>
            <person name="Braich B."/>
            <person name="Kosarev P."/>
            <person name="Mahmoud A."/>
            <person name="Hajiyev E."/>
            <person name="Babayeva S."/>
            <person name="Izzatullayeva V."/>
            <person name="Mammadov A."/>
            <person name="Mammadov A."/>
            <person name="Sharifova S."/>
            <person name="Ojaghi J."/>
            <person name="Eynullazada K."/>
            <person name="Bayramov B."/>
            <person name="Abdulazimova A."/>
            <person name="Shahmuradov I."/>
        </authorList>
    </citation>
    <scope>NUCLEOTIDE SEQUENCE [LARGE SCALE GENOMIC DNA]</scope>
    <source>
        <strain evidence="2">cv. AG2017</strain>
        <tissue evidence="1">Leaf</tissue>
    </source>
</reference>
<accession>A0A2I0L145</accession>
<keyword evidence="2" id="KW-1185">Reference proteome</keyword>
<gene>
    <name evidence="1" type="ORF">CRG98_005195</name>
</gene>
<dbReference type="Proteomes" id="UP000233551">
    <property type="component" value="Unassembled WGS sequence"/>
</dbReference>
<sequence length="87" mass="9358">MYPSFSLFDSPSLPFGSSSSFYQGNISGSSGVSRDGSFARGFCKNGSSYKFVHSDDFEGSMSALSGSSSSFDAAEKMMRLKLAHQQR</sequence>
<proteinExistence type="predicted"/>
<organism evidence="1 2">
    <name type="scientific">Punica granatum</name>
    <name type="common">Pomegranate</name>
    <dbReference type="NCBI Taxonomy" id="22663"/>
    <lineage>
        <taxon>Eukaryota</taxon>
        <taxon>Viridiplantae</taxon>
        <taxon>Streptophyta</taxon>
        <taxon>Embryophyta</taxon>
        <taxon>Tracheophyta</taxon>
        <taxon>Spermatophyta</taxon>
        <taxon>Magnoliopsida</taxon>
        <taxon>eudicotyledons</taxon>
        <taxon>Gunneridae</taxon>
        <taxon>Pentapetalae</taxon>
        <taxon>rosids</taxon>
        <taxon>malvids</taxon>
        <taxon>Myrtales</taxon>
        <taxon>Lythraceae</taxon>
        <taxon>Punica</taxon>
    </lineage>
</organism>
<name>A0A2I0L145_PUNGR</name>
<evidence type="ECO:0000313" key="1">
    <source>
        <dbReference type="EMBL" id="PKI74431.1"/>
    </source>
</evidence>
<dbReference type="EMBL" id="PGOL01000208">
    <property type="protein sequence ID" value="PKI74431.1"/>
    <property type="molecule type" value="Genomic_DNA"/>
</dbReference>
<dbReference type="AlphaFoldDB" id="A0A2I0L145"/>